<keyword evidence="2" id="KW-1185">Reference proteome</keyword>
<protein>
    <submittedName>
        <fullName evidence="1">Uncharacterized protein</fullName>
    </submittedName>
</protein>
<gene>
    <name evidence="1" type="ORF">PIB30_050131</name>
</gene>
<sequence>CNSFDFLPFHRQLGRTLGAVYPCGVADRTVIRSFKETTHGNSWNPMMLLQGLVSTQPRRCKGLWWWPWITRLGGGRSRNPFQCLVPSNTSIEESSALQGIFSLSLLRLGAMEAHVAGPPI</sequence>
<reference evidence="1 2" key="1">
    <citation type="journal article" date="2023" name="Plants (Basel)">
        <title>Bridging the Gap: Combining Genomics and Transcriptomics Approaches to Understand Stylosanthes scabra, an Orphan Legume from the Brazilian Caatinga.</title>
        <authorList>
            <person name="Ferreira-Neto J.R.C."/>
            <person name="da Silva M.D."/>
            <person name="Binneck E."/>
            <person name="de Melo N.F."/>
            <person name="da Silva R.H."/>
            <person name="de Melo A.L.T.M."/>
            <person name="Pandolfi V."/>
            <person name="Bustamante F.O."/>
            <person name="Brasileiro-Vidal A.C."/>
            <person name="Benko-Iseppon A.M."/>
        </authorList>
    </citation>
    <scope>NUCLEOTIDE SEQUENCE [LARGE SCALE GENOMIC DNA]</scope>
    <source>
        <tissue evidence="1">Leaves</tissue>
    </source>
</reference>
<evidence type="ECO:0000313" key="1">
    <source>
        <dbReference type="EMBL" id="MED6172437.1"/>
    </source>
</evidence>
<organism evidence="1 2">
    <name type="scientific">Stylosanthes scabra</name>
    <dbReference type="NCBI Taxonomy" id="79078"/>
    <lineage>
        <taxon>Eukaryota</taxon>
        <taxon>Viridiplantae</taxon>
        <taxon>Streptophyta</taxon>
        <taxon>Embryophyta</taxon>
        <taxon>Tracheophyta</taxon>
        <taxon>Spermatophyta</taxon>
        <taxon>Magnoliopsida</taxon>
        <taxon>eudicotyledons</taxon>
        <taxon>Gunneridae</taxon>
        <taxon>Pentapetalae</taxon>
        <taxon>rosids</taxon>
        <taxon>fabids</taxon>
        <taxon>Fabales</taxon>
        <taxon>Fabaceae</taxon>
        <taxon>Papilionoideae</taxon>
        <taxon>50 kb inversion clade</taxon>
        <taxon>dalbergioids sensu lato</taxon>
        <taxon>Dalbergieae</taxon>
        <taxon>Pterocarpus clade</taxon>
        <taxon>Stylosanthes</taxon>
    </lineage>
</organism>
<dbReference type="EMBL" id="JASCZI010151377">
    <property type="protein sequence ID" value="MED6172437.1"/>
    <property type="molecule type" value="Genomic_DNA"/>
</dbReference>
<feature type="non-terminal residue" evidence="1">
    <location>
        <position position="1"/>
    </location>
</feature>
<name>A0ABU6VHM6_9FABA</name>
<comment type="caution">
    <text evidence="1">The sequence shown here is derived from an EMBL/GenBank/DDBJ whole genome shotgun (WGS) entry which is preliminary data.</text>
</comment>
<dbReference type="Proteomes" id="UP001341840">
    <property type="component" value="Unassembled WGS sequence"/>
</dbReference>
<accession>A0ABU6VHM6</accession>
<proteinExistence type="predicted"/>
<evidence type="ECO:0000313" key="2">
    <source>
        <dbReference type="Proteomes" id="UP001341840"/>
    </source>
</evidence>